<accession>A0A4Z2G0M1</accession>
<gene>
    <name evidence="1" type="ORF">EYF80_043118</name>
</gene>
<dbReference type="Proteomes" id="UP000314294">
    <property type="component" value="Unassembled WGS sequence"/>
</dbReference>
<evidence type="ECO:0000313" key="2">
    <source>
        <dbReference type="Proteomes" id="UP000314294"/>
    </source>
</evidence>
<dbReference type="AlphaFoldDB" id="A0A4Z2G0M1"/>
<proteinExistence type="predicted"/>
<reference evidence="1 2" key="1">
    <citation type="submission" date="2019-03" db="EMBL/GenBank/DDBJ databases">
        <title>First draft genome of Liparis tanakae, snailfish: a comprehensive survey of snailfish specific genes.</title>
        <authorList>
            <person name="Kim W."/>
            <person name="Song I."/>
            <person name="Jeong J.-H."/>
            <person name="Kim D."/>
            <person name="Kim S."/>
            <person name="Ryu S."/>
            <person name="Song J.Y."/>
            <person name="Lee S.K."/>
        </authorList>
    </citation>
    <scope>NUCLEOTIDE SEQUENCE [LARGE SCALE GENOMIC DNA]</scope>
    <source>
        <tissue evidence="1">Muscle</tissue>
    </source>
</reference>
<name>A0A4Z2G0M1_9TELE</name>
<comment type="caution">
    <text evidence="1">The sequence shown here is derived from an EMBL/GenBank/DDBJ whole genome shotgun (WGS) entry which is preliminary data.</text>
</comment>
<organism evidence="1 2">
    <name type="scientific">Liparis tanakae</name>
    <name type="common">Tanaka's snailfish</name>
    <dbReference type="NCBI Taxonomy" id="230148"/>
    <lineage>
        <taxon>Eukaryota</taxon>
        <taxon>Metazoa</taxon>
        <taxon>Chordata</taxon>
        <taxon>Craniata</taxon>
        <taxon>Vertebrata</taxon>
        <taxon>Euteleostomi</taxon>
        <taxon>Actinopterygii</taxon>
        <taxon>Neopterygii</taxon>
        <taxon>Teleostei</taxon>
        <taxon>Neoteleostei</taxon>
        <taxon>Acanthomorphata</taxon>
        <taxon>Eupercaria</taxon>
        <taxon>Perciformes</taxon>
        <taxon>Cottioidei</taxon>
        <taxon>Cottales</taxon>
        <taxon>Liparidae</taxon>
        <taxon>Liparis</taxon>
    </lineage>
</organism>
<protein>
    <submittedName>
        <fullName evidence="1">Uncharacterized protein</fullName>
    </submittedName>
</protein>
<keyword evidence="2" id="KW-1185">Reference proteome</keyword>
<evidence type="ECO:0000313" key="1">
    <source>
        <dbReference type="EMBL" id="TNN46710.1"/>
    </source>
</evidence>
<sequence>MLSVKFSALRVIAPDSQGAGNHRRLDDGYLVFRPSLKLRNRTRFRLFSSSFLAWNSPWTLKPRCTTKAELSTENL</sequence>
<dbReference type="EMBL" id="SRLO01000778">
    <property type="protein sequence ID" value="TNN46710.1"/>
    <property type="molecule type" value="Genomic_DNA"/>
</dbReference>